<dbReference type="InterPro" id="IPR011705">
    <property type="entry name" value="BACK"/>
</dbReference>
<dbReference type="Gene3D" id="3.30.710.10">
    <property type="entry name" value="Potassium Channel Kv1.1, Chain A"/>
    <property type="match status" value="2"/>
</dbReference>
<keyword evidence="1" id="KW-0880">Kelch repeat</keyword>
<dbReference type="InterPro" id="IPR000210">
    <property type="entry name" value="BTB/POZ_dom"/>
</dbReference>
<dbReference type="SMART" id="SM00875">
    <property type="entry name" value="BACK"/>
    <property type="match status" value="1"/>
</dbReference>
<sequence length="891" mass="99404">MSKSVLKGIKSLKISHSSWKKLEDSALETKNKLKGIKKLIPNMGNLTSSHHRQHYIENENDYSTELMYKLNELRQNGGSLCDLPVDSEDCLPAHSAVVSFQPALFELLGTMNQTIAVSMENTETVEQSDNTEASQDITDNGLVSHLQVDQLTLENDLTSNKESADDVEEEAGKVKTVEVEKHDNENGQTSETDVADNAPEKENDICDNIAPPLAAELITEKNNEGDVAVNADEIDNMPKNINDPVEVLINFLYTSHVDITQTNAVRIRELAFQCGMDDVVAACDEFDQVLLAETESLATDEEKETARAQFRYRYSEPTLPTKMLRHFNAKRISKQHTDIAVVSESGKVRIDAHSCILACGSNFFQSLITTTERDNEDFVISDIDETVLEQVLDYIYTGRVSVTSHTVADLMRASEKMQLLAIVDGSAEFLESILNVNNCIQHLSVAIEYKHDGLKIACHKFISNHFNAVTRTPDFMTLSVSGLMDILTSNDLELAFPVSLGEMTIYNTVKKWISHDEDNRKQQLEEVMSSVRFPLICERKLVDQVTIDPMVMENENLCKHITEVISSKPMHVFPQPVEMRGADYIVTLGGSCQVDDVTSHELGYSAVAYDNHFTIYDPPTGRFHELALMNETRSLHCVVACEQFLFVVGGFDSYSCITNSVYCFDLSTGTWDTMPNLRVKRACFSLHVVSGYIYAVGGLTPNGYTASVERLDRRKKTWELAASLPDTRYGHAGCVVDGNIIISGGAPKKDSVFSYNPDKNEWNKLPPLNTGRHSHSMVEVKGQPYVLGGDGQPFSIETLQNNKWTVRVPTLANLKLFLPGTAVIGDDIFLLGGWRQENDVSPDIWRFNTKSGVLERKHEMSVPRGSGASCTIRIPSNYWKTKFTSTKMAPN</sequence>
<organism evidence="5">
    <name type="scientific">Phallusia mammillata</name>
    <dbReference type="NCBI Taxonomy" id="59560"/>
    <lineage>
        <taxon>Eukaryota</taxon>
        <taxon>Metazoa</taxon>
        <taxon>Chordata</taxon>
        <taxon>Tunicata</taxon>
        <taxon>Ascidiacea</taxon>
        <taxon>Phlebobranchia</taxon>
        <taxon>Ascidiidae</taxon>
        <taxon>Phallusia</taxon>
    </lineage>
</organism>
<dbReference type="InterPro" id="IPR015915">
    <property type="entry name" value="Kelch-typ_b-propeller"/>
</dbReference>
<evidence type="ECO:0000256" key="1">
    <source>
        <dbReference type="ARBA" id="ARBA00022441"/>
    </source>
</evidence>
<dbReference type="InterPro" id="IPR006652">
    <property type="entry name" value="Kelch_1"/>
</dbReference>
<evidence type="ECO:0000256" key="3">
    <source>
        <dbReference type="SAM" id="MobiDB-lite"/>
    </source>
</evidence>
<dbReference type="PROSITE" id="PS50097">
    <property type="entry name" value="BTB"/>
    <property type="match status" value="1"/>
</dbReference>
<dbReference type="Gene3D" id="2.120.10.80">
    <property type="entry name" value="Kelch-type beta propeller"/>
    <property type="match status" value="2"/>
</dbReference>
<dbReference type="SUPFAM" id="SSF117281">
    <property type="entry name" value="Kelch motif"/>
    <property type="match status" value="2"/>
</dbReference>
<evidence type="ECO:0000256" key="2">
    <source>
        <dbReference type="ARBA" id="ARBA00022737"/>
    </source>
</evidence>
<keyword evidence="2" id="KW-0677">Repeat</keyword>
<dbReference type="PANTHER" id="PTHR45632">
    <property type="entry name" value="LD33804P"/>
    <property type="match status" value="1"/>
</dbReference>
<accession>A0A6F9DGN0</accession>
<feature type="region of interest" description="Disordered" evidence="3">
    <location>
        <begin position="154"/>
        <end position="201"/>
    </location>
</feature>
<dbReference type="AlphaFoldDB" id="A0A6F9DGN0"/>
<dbReference type="EMBL" id="LR786274">
    <property type="protein sequence ID" value="CAB3259632.1"/>
    <property type="molecule type" value="mRNA"/>
</dbReference>
<proteinExistence type="evidence at transcript level"/>
<evidence type="ECO:0000259" key="4">
    <source>
        <dbReference type="PROSITE" id="PS50097"/>
    </source>
</evidence>
<dbReference type="PANTHER" id="PTHR45632:SF3">
    <property type="entry name" value="KELCH-LIKE PROTEIN 32"/>
    <property type="match status" value="1"/>
</dbReference>
<dbReference type="Pfam" id="PF07707">
    <property type="entry name" value="BACK"/>
    <property type="match status" value="1"/>
</dbReference>
<dbReference type="SUPFAM" id="SSF54695">
    <property type="entry name" value="POZ domain"/>
    <property type="match status" value="2"/>
</dbReference>
<dbReference type="SMART" id="SM00225">
    <property type="entry name" value="BTB"/>
    <property type="match status" value="2"/>
</dbReference>
<dbReference type="CDD" id="cd18186">
    <property type="entry name" value="BTB_POZ_ZBTB_KLHL-like"/>
    <property type="match status" value="1"/>
</dbReference>
<dbReference type="Pfam" id="PF24681">
    <property type="entry name" value="Kelch_KLHDC2_KLHL20_DRC7"/>
    <property type="match status" value="1"/>
</dbReference>
<protein>
    <submittedName>
        <fullName evidence="5">Kelch-like protein 17</fullName>
    </submittedName>
</protein>
<reference evidence="5" key="1">
    <citation type="submission" date="2020-04" db="EMBL/GenBank/DDBJ databases">
        <authorList>
            <person name="Neveu A P."/>
        </authorList>
    </citation>
    <scope>NUCLEOTIDE SEQUENCE</scope>
    <source>
        <tissue evidence="5">Whole embryo</tissue>
    </source>
</reference>
<gene>
    <name evidence="5" type="primary">Klhl17</name>
</gene>
<dbReference type="Pfam" id="PF00651">
    <property type="entry name" value="BTB"/>
    <property type="match status" value="1"/>
</dbReference>
<dbReference type="SMART" id="SM00612">
    <property type="entry name" value="Kelch"/>
    <property type="match status" value="5"/>
</dbReference>
<feature type="compositionally biased region" description="Basic and acidic residues" evidence="3">
    <location>
        <begin position="170"/>
        <end position="185"/>
    </location>
</feature>
<evidence type="ECO:0000313" key="5">
    <source>
        <dbReference type="EMBL" id="CAB3259632.1"/>
    </source>
</evidence>
<dbReference type="Gene3D" id="1.25.40.420">
    <property type="match status" value="1"/>
</dbReference>
<feature type="domain" description="BTB" evidence="4">
    <location>
        <begin position="337"/>
        <end position="404"/>
    </location>
</feature>
<dbReference type="InterPro" id="IPR011333">
    <property type="entry name" value="SKP1/BTB/POZ_sf"/>
</dbReference>
<name>A0A6F9DGN0_9ASCI</name>